<comment type="caution">
    <text evidence="1">The sequence shown here is derived from an EMBL/GenBank/DDBJ whole genome shotgun (WGS) entry which is preliminary data.</text>
</comment>
<dbReference type="SUPFAM" id="SSF56784">
    <property type="entry name" value="HAD-like"/>
    <property type="match status" value="1"/>
</dbReference>
<dbReference type="InterPro" id="IPR006357">
    <property type="entry name" value="HAD-SF_hydro_IIA"/>
</dbReference>
<dbReference type="Pfam" id="PF13344">
    <property type="entry name" value="Hydrolase_6"/>
    <property type="match status" value="1"/>
</dbReference>
<dbReference type="InterPro" id="IPR023214">
    <property type="entry name" value="HAD_sf"/>
</dbReference>
<dbReference type="EMBL" id="BAABAZ010000012">
    <property type="protein sequence ID" value="GAA4285208.1"/>
    <property type="molecule type" value="Genomic_DNA"/>
</dbReference>
<sequence length="338" mass="34796">MVMREFDSVLLDLDGVVYAGPHAVPGAVSALDALLHENLPYGFVTNNASRTAADISDQLVDLGLSSRPEQVVTSGIVAARALGEALPTGSRVLVIGSPALADLVAEAGLEPVHRFADEPAAVVQGFSKEIGWHQIAEACQAVASGLAWWATNLDFTMPTDRGLLPGNGAFVSIVAETTGRRPQVAGKPGAAMLRTAAEVIGGSRPIMVGDRLDTDIAAAVAAGIDSALVLTGIHDVHDAVRAPRGLRPSRIIGVLPELLDPVPEVTVDGDTARCGEASAHLREGVLTAAGPAVQAANAALALVVELSDDESANLVIADSVPRRTEAVVEGGAESVRHR</sequence>
<dbReference type="Proteomes" id="UP001501586">
    <property type="component" value="Unassembled WGS sequence"/>
</dbReference>
<dbReference type="InterPro" id="IPR036412">
    <property type="entry name" value="HAD-like_sf"/>
</dbReference>
<dbReference type="NCBIfam" id="TIGR01460">
    <property type="entry name" value="HAD-SF-IIA"/>
    <property type="match status" value="1"/>
</dbReference>
<dbReference type="Pfam" id="PF13242">
    <property type="entry name" value="Hydrolase_like"/>
    <property type="match status" value="1"/>
</dbReference>
<keyword evidence="1" id="KW-0378">Hydrolase</keyword>
<dbReference type="Gene3D" id="3.40.50.1000">
    <property type="entry name" value="HAD superfamily/HAD-like"/>
    <property type="match status" value="2"/>
</dbReference>
<proteinExistence type="predicted"/>
<reference evidence="2" key="1">
    <citation type="journal article" date="2019" name="Int. J. Syst. Evol. Microbiol.">
        <title>The Global Catalogue of Microorganisms (GCM) 10K type strain sequencing project: providing services to taxonomists for standard genome sequencing and annotation.</title>
        <authorList>
            <consortium name="The Broad Institute Genomics Platform"/>
            <consortium name="The Broad Institute Genome Sequencing Center for Infectious Disease"/>
            <person name="Wu L."/>
            <person name="Ma J."/>
        </authorList>
    </citation>
    <scope>NUCLEOTIDE SEQUENCE [LARGE SCALE GENOMIC DNA]</scope>
    <source>
        <strain evidence="2">JCM 17458</strain>
    </source>
</reference>
<evidence type="ECO:0000313" key="1">
    <source>
        <dbReference type="EMBL" id="GAA4285208.1"/>
    </source>
</evidence>
<evidence type="ECO:0000313" key="2">
    <source>
        <dbReference type="Proteomes" id="UP001501586"/>
    </source>
</evidence>
<protein>
    <submittedName>
        <fullName evidence="1">HAD-IIA family hydrolase</fullName>
    </submittedName>
</protein>
<dbReference type="GO" id="GO:0016787">
    <property type="term" value="F:hydrolase activity"/>
    <property type="evidence" value="ECO:0007669"/>
    <property type="project" value="UniProtKB-KW"/>
</dbReference>
<dbReference type="PANTHER" id="PTHR19288:SF95">
    <property type="entry name" value="D-GLYCEROL 3-PHOSPHATE PHOSPHATASE"/>
    <property type="match status" value="1"/>
</dbReference>
<accession>A0ABP8ENA8</accession>
<organism evidence="1 2">
    <name type="scientific">Brevibacterium daeguense</name>
    <dbReference type="NCBI Taxonomy" id="909936"/>
    <lineage>
        <taxon>Bacteria</taxon>
        <taxon>Bacillati</taxon>
        <taxon>Actinomycetota</taxon>
        <taxon>Actinomycetes</taxon>
        <taxon>Micrococcales</taxon>
        <taxon>Brevibacteriaceae</taxon>
        <taxon>Brevibacterium</taxon>
    </lineage>
</organism>
<gene>
    <name evidence="1" type="ORF">GCM10022261_27390</name>
</gene>
<keyword evidence="2" id="KW-1185">Reference proteome</keyword>
<name>A0ABP8ENA8_9MICO</name>
<dbReference type="PANTHER" id="PTHR19288">
    <property type="entry name" value="4-NITROPHENYLPHOSPHATASE-RELATED"/>
    <property type="match status" value="1"/>
</dbReference>